<dbReference type="PIRSF" id="PIRSF000136">
    <property type="entry name" value="LGO_GLO"/>
    <property type="match status" value="1"/>
</dbReference>
<dbReference type="Gene3D" id="3.30.70.2520">
    <property type="match status" value="1"/>
</dbReference>
<dbReference type="AlphaFoldDB" id="A0A9X7UTC9"/>
<dbReference type="SUPFAM" id="SSF56176">
    <property type="entry name" value="FAD-binding/transporter-associated domain-like"/>
    <property type="match status" value="1"/>
</dbReference>
<evidence type="ECO:0000256" key="2">
    <source>
        <dbReference type="ARBA" id="ARBA00022827"/>
    </source>
</evidence>
<gene>
    <name evidence="5" type="ORF">GJQ55_02025</name>
</gene>
<keyword evidence="3" id="KW-0560">Oxidoreductase</keyword>
<dbReference type="Gene3D" id="1.10.45.10">
    <property type="entry name" value="Vanillyl-alcohol Oxidase, Chain A, domain 4"/>
    <property type="match status" value="1"/>
</dbReference>
<dbReference type="InterPro" id="IPR016169">
    <property type="entry name" value="FAD-bd_PCMH_sub2"/>
</dbReference>
<dbReference type="GO" id="GO:0003885">
    <property type="term" value="F:D-arabinono-1,4-lactone oxidase activity"/>
    <property type="evidence" value="ECO:0007669"/>
    <property type="project" value="InterPro"/>
</dbReference>
<dbReference type="InterPro" id="IPR006094">
    <property type="entry name" value="Oxid_FAD_bind_N"/>
</dbReference>
<keyword evidence="1" id="KW-0732">Signal</keyword>
<dbReference type="Pfam" id="PF04030">
    <property type="entry name" value="ALO"/>
    <property type="match status" value="1"/>
</dbReference>
<protein>
    <submittedName>
        <fullName evidence="5">FAD-binding protein</fullName>
    </submittedName>
</protein>
<dbReference type="PROSITE" id="PS51318">
    <property type="entry name" value="TAT"/>
    <property type="match status" value="1"/>
</dbReference>
<dbReference type="KEGG" id="vcw:GJQ55_02025"/>
<dbReference type="PANTHER" id="PTHR43762:SF1">
    <property type="entry name" value="D-ARABINONO-1,4-LACTONE OXIDASE"/>
    <property type="match status" value="1"/>
</dbReference>
<evidence type="ECO:0000256" key="3">
    <source>
        <dbReference type="ARBA" id="ARBA00023002"/>
    </source>
</evidence>
<dbReference type="InterPro" id="IPR016171">
    <property type="entry name" value="Vanillyl_alc_oxidase_C-sub2"/>
</dbReference>
<dbReference type="InterPro" id="IPR019546">
    <property type="entry name" value="TAT_signal_bac_arc"/>
</dbReference>
<dbReference type="NCBIfam" id="TIGR01409">
    <property type="entry name" value="TAT_signal_seq"/>
    <property type="match status" value="1"/>
</dbReference>
<evidence type="ECO:0000313" key="6">
    <source>
        <dbReference type="Proteomes" id="UP000596074"/>
    </source>
</evidence>
<dbReference type="Proteomes" id="UP000596074">
    <property type="component" value="Chromosome"/>
</dbReference>
<dbReference type="InterPro" id="IPR010031">
    <property type="entry name" value="FAD_lactone_oxidase-like"/>
</dbReference>
<dbReference type="Gene3D" id="3.30.465.10">
    <property type="match status" value="1"/>
</dbReference>
<organism evidence="5 6">
    <name type="scientific">Venatoribacter cucullus</name>
    <dbReference type="NCBI Taxonomy" id="2661630"/>
    <lineage>
        <taxon>Bacteria</taxon>
        <taxon>Pseudomonadati</taxon>
        <taxon>Pseudomonadota</taxon>
        <taxon>Gammaproteobacteria</taxon>
        <taxon>Oceanospirillales</taxon>
        <taxon>Oceanospirillaceae</taxon>
        <taxon>Venatoribacter</taxon>
    </lineage>
</organism>
<dbReference type="InterPro" id="IPR016167">
    <property type="entry name" value="FAD-bd_PCMH_sub1"/>
</dbReference>
<dbReference type="Pfam" id="PF01565">
    <property type="entry name" value="FAD_binding_4"/>
    <property type="match status" value="1"/>
</dbReference>
<dbReference type="InterPro" id="IPR006311">
    <property type="entry name" value="TAT_signal"/>
</dbReference>
<dbReference type="GO" id="GO:0071949">
    <property type="term" value="F:FAD binding"/>
    <property type="evidence" value="ECO:0007669"/>
    <property type="project" value="InterPro"/>
</dbReference>
<dbReference type="PROSITE" id="PS51387">
    <property type="entry name" value="FAD_PCMH"/>
    <property type="match status" value="1"/>
</dbReference>
<dbReference type="PANTHER" id="PTHR43762">
    <property type="entry name" value="L-GULONOLACTONE OXIDASE"/>
    <property type="match status" value="1"/>
</dbReference>
<sequence length="495" mass="55124">MRATGTGRSHPLHEPGAVRMNFDRIALSRRNLLKLSAVGLVAGGTTVTSGCNSSVKPVAEAGIIGRNGERVLPWSNWSGTQSCQPNERLLPRNEAELLDILKNANQTIRCVGSGHSFSALVPTDQTLLSLARLRGVENVDTTTGQADVLGGTRLSQLGKSLWEQGLSTINMSDIDSQSFAGAIATSTHGTGRELGTLSTHLRQMRFASTSGDIVDCSPDKNSDLFWAGGNHLGALGIMTRARIQADPAYYLKEHSWMMSAEEGLERAAELSRQHRHYEMYALPHSDYMLGISLDKIDPAEIPADVPPPSGDAYEAFRMMSNVIDYVPFARSWLVNYGASTVEPETRYGASHEIFGNLRDILFNEMEYSVPAEVGPQCLREILATIKKEKIPVIFPIEARYIQADDFWLSPFYKRDGFAISCHNFHDKDYKKYFAAIEPIFWKYDGRPHWGKIHTLSAKEFAARYERFGDFLKVRQEMDPQGRLLNDHLRKVLGSL</sequence>
<dbReference type="NCBIfam" id="TIGR01679">
    <property type="entry name" value="bact_FAD_ox"/>
    <property type="match status" value="1"/>
</dbReference>
<keyword evidence="2" id="KW-0285">Flavoprotein</keyword>
<name>A0A9X7UTC9_9GAMM</name>
<evidence type="ECO:0000313" key="5">
    <source>
        <dbReference type="EMBL" id="QQD23327.1"/>
    </source>
</evidence>
<dbReference type="InterPro" id="IPR007173">
    <property type="entry name" value="ALO_C"/>
</dbReference>
<dbReference type="InterPro" id="IPR036318">
    <property type="entry name" value="FAD-bd_PCMH-like_sf"/>
</dbReference>
<evidence type="ECO:0000259" key="4">
    <source>
        <dbReference type="PROSITE" id="PS51387"/>
    </source>
</evidence>
<dbReference type="Gene3D" id="3.30.43.10">
    <property type="entry name" value="Uridine Diphospho-n-acetylenolpyruvylglucosamine Reductase, domain 2"/>
    <property type="match status" value="1"/>
</dbReference>
<dbReference type="InterPro" id="IPR016166">
    <property type="entry name" value="FAD-bd_PCMH"/>
</dbReference>
<accession>A0A9X7UTC9</accession>
<evidence type="ECO:0000256" key="1">
    <source>
        <dbReference type="ARBA" id="ARBA00022729"/>
    </source>
</evidence>
<keyword evidence="2" id="KW-0274">FAD</keyword>
<dbReference type="GO" id="GO:0016020">
    <property type="term" value="C:membrane"/>
    <property type="evidence" value="ECO:0007669"/>
    <property type="project" value="InterPro"/>
</dbReference>
<dbReference type="EMBL" id="CP046056">
    <property type="protein sequence ID" value="QQD23327.1"/>
    <property type="molecule type" value="Genomic_DNA"/>
</dbReference>
<keyword evidence="6" id="KW-1185">Reference proteome</keyword>
<feature type="domain" description="FAD-binding PCMH-type" evidence="4">
    <location>
        <begin position="81"/>
        <end position="248"/>
    </location>
</feature>
<proteinExistence type="predicted"/>
<reference evidence="5 6" key="1">
    <citation type="submission" date="2019-11" db="EMBL/GenBank/DDBJ databases">
        <title>Venatorbacter sp. nov. a predator of Campylobacter and other Gram-negative bacteria.</title>
        <authorList>
            <person name="Saeedi A."/>
            <person name="Cummings N.J."/>
            <person name="Connerton I.F."/>
            <person name="Connerton P.L."/>
        </authorList>
    </citation>
    <scope>NUCLEOTIDE SEQUENCE [LARGE SCALE GENOMIC DNA]</scope>
    <source>
        <strain evidence="5">XL5</strain>
    </source>
</reference>